<evidence type="ECO:0000256" key="1">
    <source>
        <dbReference type="ARBA" id="ARBA00009092"/>
    </source>
</evidence>
<dbReference type="EMBL" id="AGWB01000036">
    <property type="protein sequence ID" value="ENN89933.1"/>
    <property type="molecule type" value="Genomic_DNA"/>
</dbReference>
<evidence type="ECO:0000256" key="2">
    <source>
        <dbReference type="ARBA" id="ARBA00022656"/>
    </source>
</evidence>
<dbReference type="AlphaFoldDB" id="N6UI65"/>
<sequence>MRKTILKSFISLMIFIFSFSAFADSVQTVYRATKNTPEDAKIAGGFYPRGLDELWINEPPPNINLWDHVSSVSTTGLGNGYISTTTARKFAIGWVHFNLDKDGYVYHIKTTPNFVDVNESLGEYSPYPSEREIAVLGVIHWNQIIGWERVRNGKVDPFVPNPDYNERLYGSFSSSGSQPQLAGFPINYKAWTEHPWVEFANCVSKLFCFPIKSAQEFGEEFFWKAHYSILGVIFTILE</sequence>
<keyword evidence="3 7" id="KW-0732">Signal</keyword>
<evidence type="ECO:0000313" key="8">
    <source>
        <dbReference type="EMBL" id="ENN89933.1"/>
    </source>
</evidence>
<comment type="similarity">
    <text evidence="1">Belongs to the enterotoxin A family.</text>
</comment>
<keyword evidence="2" id="KW-0800">Toxin</keyword>
<dbReference type="PRINTS" id="PR00771">
    <property type="entry name" value="ENTEROTOXINA"/>
</dbReference>
<keyword evidence="5" id="KW-0843">Virulence</keyword>
<feature type="chain" id="PRO_5004125822" evidence="7">
    <location>
        <begin position="24"/>
        <end position="238"/>
    </location>
</feature>
<dbReference type="Gene3D" id="3.90.210.10">
    <property type="entry name" value="Heat-Labile Enterotoxin, subunit A"/>
    <property type="match status" value="1"/>
</dbReference>
<proteinExistence type="inferred from homology"/>
<gene>
    <name evidence="8" type="ORF">m02_11260</name>
</gene>
<evidence type="ECO:0000256" key="3">
    <source>
        <dbReference type="ARBA" id="ARBA00022729"/>
    </source>
</evidence>
<dbReference type="RefSeq" id="WP_010702882.1">
    <property type="nucleotide sequence ID" value="NZ_KB915626.1"/>
</dbReference>
<evidence type="ECO:0000256" key="5">
    <source>
        <dbReference type="ARBA" id="ARBA00023026"/>
    </source>
</evidence>
<protein>
    <submittedName>
        <fullName evidence="8">CtxA-like, cholera toxin A subunit</fullName>
    </submittedName>
</protein>
<dbReference type="GO" id="GO:0005615">
    <property type="term" value="C:extracellular space"/>
    <property type="evidence" value="ECO:0007669"/>
    <property type="project" value="InterPro"/>
</dbReference>
<dbReference type="InterPro" id="IPR001144">
    <property type="entry name" value="Enterotoxin_A"/>
</dbReference>
<reference evidence="8 9" key="1">
    <citation type="journal article" date="2013" name="PLoS Genet.">
        <title>A gene transfer agent and a dynamic repertoire of secretion systems hold the keys to the explosive radiation of the emerging pathogen Bartonella.</title>
        <authorList>
            <person name="Guy L."/>
            <person name="Nystedt B."/>
            <person name="Toft C."/>
            <person name="Zaremba-Niedzwiedzka K."/>
            <person name="Berglund E.C."/>
            <person name="Granberg F."/>
            <person name="Naslund K."/>
            <person name="Eriksson A.S."/>
            <person name="Andersson S.G."/>
        </authorList>
    </citation>
    <scope>NUCLEOTIDE SEQUENCE [LARGE SCALE GENOMIC DNA]</scope>
    <source>
        <strain evidence="9">m02</strain>
    </source>
</reference>
<evidence type="ECO:0000313" key="9">
    <source>
        <dbReference type="Proteomes" id="UP000014026"/>
    </source>
</evidence>
<dbReference type="Proteomes" id="UP000014026">
    <property type="component" value="Unassembled WGS sequence"/>
</dbReference>
<organism evidence="8 9">
    <name type="scientific">Bartonella bovis m02</name>
    <dbReference type="NCBI Taxonomy" id="1094492"/>
    <lineage>
        <taxon>Bacteria</taxon>
        <taxon>Pseudomonadati</taxon>
        <taxon>Pseudomonadota</taxon>
        <taxon>Alphaproteobacteria</taxon>
        <taxon>Hyphomicrobiales</taxon>
        <taxon>Bartonellaceae</taxon>
        <taxon>Bartonella</taxon>
    </lineage>
</organism>
<dbReference type="HOGENOM" id="CLU_091751_0_0_5"/>
<name>N6UI65_9HYPH</name>
<keyword evidence="6" id="KW-1015">Disulfide bond</keyword>
<dbReference type="GO" id="GO:0090729">
    <property type="term" value="F:toxin activity"/>
    <property type="evidence" value="ECO:0007669"/>
    <property type="project" value="UniProtKB-KW"/>
</dbReference>
<evidence type="ECO:0000256" key="4">
    <source>
        <dbReference type="ARBA" id="ARBA00022861"/>
    </source>
</evidence>
<comment type="caution">
    <text evidence="8">The sequence shown here is derived from an EMBL/GenBank/DDBJ whole genome shotgun (WGS) entry which is preliminary data.</text>
</comment>
<dbReference type="SUPFAM" id="SSF56399">
    <property type="entry name" value="ADP-ribosylation"/>
    <property type="match status" value="1"/>
</dbReference>
<dbReference type="PATRIC" id="fig|1094492.3.peg.1207"/>
<evidence type="ECO:0000256" key="6">
    <source>
        <dbReference type="ARBA" id="ARBA00023157"/>
    </source>
</evidence>
<evidence type="ECO:0000256" key="7">
    <source>
        <dbReference type="SAM" id="SignalP"/>
    </source>
</evidence>
<accession>N6UI65</accession>
<feature type="signal peptide" evidence="7">
    <location>
        <begin position="1"/>
        <end position="23"/>
    </location>
</feature>
<dbReference type="Pfam" id="PF01375">
    <property type="entry name" value="Enterotoxin_a"/>
    <property type="match status" value="1"/>
</dbReference>
<keyword evidence="4" id="KW-0260">Enterotoxin</keyword>